<dbReference type="SMART" id="SM01126">
    <property type="entry name" value="DDE_Tnp_IS1595"/>
    <property type="match status" value="1"/>
</dbReference>
<dbReference type="PANTHER" id="PTHR47163:SF2">
    <property type="entry name" value="SI:DKEY-17M8.2"/>
    <property type="match status" value="1"/>
</dbReference>
<evidence type="ECO:0000259" key="2">
    <source>
        <dbReference type="SMART" id="SM01126"/>
    </source>
</evidence>
<evidence type="ECO:0000313" key="3">
    <source>
        <dbReference type="EMBL" id="KAG8236222.1"/>
    </source>
</evidence>
<name>A0A8K0KJJ9_LADFU</name>
<dbReference type="PANTHER" id="PTHR47163">
    <property type="entry name" value="DDE_TNP_IS1595 DOMAIN-CONTAINING PROTEIN"/>
    <property type="match status" value="1"/>
</dbReference>
<organism evidence="3 4">
    <name type="scientific">Ladona fulva</name>
    <name type="common">Scarce chaser dragonfly</name>
    <name type="synonym">Libellula fulva</name>
    <dbReference type="NCBI Taxonomy" id="123851"/>
    <lineage>
        <taxon>Eukaryota</taxon>
        <taxon>Metazoa</taxon>
        <taxon>Ecdysozoa</taxon>
        <taxon>Arthropoda</taxon>
        <taxon>Hexapoda</taxon>
        <taxon>Insecta</taxon>
        <taxon>Pterygota</taxon>
        <taxon>Palaeoptera</taxon>
        <taxon>Odonata</taxon>
        <taxon>Epiprocta</taxon>
        <taxon>Anisoptera</taxon>
        <taxon>Libelluloidea</taxon>
        <taxon>Libellulidae</taxon>
        <taxon>Ladona</taxon>
    </lineage>
</organism>
<evidence type="ECO:0000313" key="4">
    <source>
        <dbReference type="Proteomes" id="UP000792457"/>
    </source>
</evidence>
<dbReference type="OrthoDB" id="10052789at2759"/>
<accession>A0A8K0KJJ9</accession>
<evidence type="ECO:0000256" key="1">
    <source>
        <dbReference type="SAM" id="Phobius"/>
    </source>
</evidence>
<dbReference type="Proteomes" id="UP000792457">
    <property type="component" value="Unassembled WGS sequence"/>
</dbReference>
<proteinExistence type="predicted"/>
<sequence>MGRLVLVVGISSTPRRNKHLWRCYGKLKNPKTRKSVRCKFTASRHKGTWLDNTWITAVTTILFVSVFLSNALTTIYARENLGMLFTSFEDWCNYVREVCREDLRTQEVGESIPKIGGGGFTVEVDETLLGRRKSCVSRSLMRQWVLGGIERGSRKVFLTVIPNRTADTLTQHIRRNIAPGTTIITDCWKGYGFLRHNARACSRFDHRDGSRLWQHFRTLSGLNYKPRTMVRDNQGNLLLSREEEAKVFKQSLQVTLANIKDPFYDVGHKQTSESHVLYLPPQPASPSYDDPIMSPTTILEIEDAIQTAKDGALGSHLFEGEGKKRIEHAFGTPLTINIGKQNINTTPRTKTAPRDPTFTAVIKGIPLDIAEEEVEQELQETGIKFNRCRRIISRATNSPTSFFRIISSHQPSIAKLLRAVECRAPQQCCANCGSTSHPTTDWTCPRRPAAPNSQATTISLQVSPAPEQQDEPKDPGDNLVTVKQLLTLLSIVLANTHPQERSTVAQILNRAAEAVLDTHITLSYSNNTITLIITYSSLFH</sequence>
<dbReference type="Pfam" id="PF12762">
    <property type="entry name" value="DDE_Tnp_IS1595"/>
    <property type="match status" value="1"/>
</dbReference>
<keyword evidence="1" id="KW-0472">Membrane</keyword>
<gene>
    <name evidence="3" type="ORF">J437_LFUL016620</name>
</gene>
<keyword evidence="1" id="KW-0812">Transmembrane</keyword>
<dbReference type="InterPro" id="IPR053164">
    <property type="entry name" value="IS1016-like_transposase"/>
</dbReference>
<dbReference type="EMBL" id="KZ309000">
    <property type="protein sequence ID" value="KAG8236222.1"/>
    <property type="molecule type" value="Genomic_DNA"/>
</dbReference>
<reference evidence="3" key="2">
    <citation type="submission" date="2017-10" db="EMBL/GenBank/DDBJ databases">
        <title>Ladona fulva Genome sequencing and assembly.</title>
        <authorList>
            <person name="Murali S."/>
            <person name="Richards S."/>
            <person name="Bandaranaike D."/>
            <person name="Bellair M."/>
            <person name="Blankenburg K."/>
            <person name="Chao H."/>
            <person name="Dinh H."/>
            <person name="Doddapaneni H."/>
            <person name="Dugan-Rocha S."/>
            <person name="Elkadiri S."/>
            <person name="Gnanaolivu R."/>
            <person name="Hernandez B."/>
            <person name="Skinner E."/>
            <person name="Javaid M."/>
            <person name="Lee S."/>
            <person name="Li M."/>
            <person name="Ming W."/>
            <person name="Munidasa M."/>
            <person name="Muniz J."/>
            <person name="Nguyen L."/>
            <person name="Hughes D."/>
            <person name="Osuji N."/>
            <person name="Pu L.-L."/>
            <person name="Puazo M."/>
            <person name="Qu C."/>
            <person name="Quiroz J."/>
            <person name="Raj R."/>
            <person name="Weissenberger G."/>
            <person name="Xin Y."/>
            <person name="Zou X."/>
            <person name="Han Y."/>
            <person name="Worley K."/>
            <person name="Muzny D."/>
            <person name="Gibbs R."/>
        </authorList>
    </citation>
    <scope>NUCLEOTIDE SEQUENCE</scope>
    <source>
        <strain evidence="3">Sampled in the wild</strain>
    </source>
</reference>
<keyword evidence="1" id="KW-1133">Transmembrane helix</keyword>
<dbReference type="AlphaFoldDB" id="A0A8K0KJJ9"/>
<protein>
    <recommendedName>
        <fullName evidence="2">ISXO2-like transposase domain-containing protein</fullName>
    </recommendedName>
</protein>
<dbReference type="InterPro" id="IPR024445">
    <property type="entry name" value="Tnp_ISXO2-like"/>
</dbReference>
<comment type="caution">
    <text evidence="3">The sequence shown here is derived from an EMBL/GenBank/DDBJ whole genome shotgun (WGS) entry which is preliminary data.</text>
</comment>
<keyword evidence="4" id="KW-1185">Reference proteome</keyword>
<feature type="transmembrane region" description="Helical" evidence="1">
    <location>
        <begin position="54"/>
        <end position="77"/>
    </location>
</feature>
<feature type="domain" description="ISXO2-like transposase" evidence="2">
    <location>
        <begin position="114"/>
        <end position="233"/>
    </location>
</feature>
<reference evidence="3" key="1">
    <citation type="submission" date="2013-04" db="EMBL/GenBank/DDBJ databases">
        <authorList>
            <person name="Qu J."/>
            <person name="Murali S.C."/>
            <person name="Bandaranaike D."/>
            <person name="Bellair M."/>
            <person name="Blankenburg K."/>
            <person name="Chao H."/>
            <person name="Dinh H."/>
            <person name="Doddapaneni H."/>
            <person name="Downs B."/>
            <person name="Dugan-Rocha S."/>
            <person name="Elkadiri S."/>
            <person name="Gnanaolivu R.D."/>
            <person name="Hernandez B."/>
            <person name="Javaid M."/>
            <person name="Jayaseelan J.C."/>
            <person name="Lee S."/>
            <person name="Li M."/>
            <person name="Ming W."/>
            <person name="Munidasa M."/>
            <person name="Muniz J."/>
            <person name="Nguyen L."/>
            <person name="Ongeri F."/>
            <person name="Osuji N."/>
            <person name="Pu L.-L."/>
            <person name="Puazo M."/>
            <person name="Qu C."/>
            <person name="Quiroz J."/>
            <person name="Raj R."/>
            <person name="Weissenberger G."/>
            <person name="Xin Y."/>
            <person name="Zou X."/>
            <person name="Han Y."/>
            <person name="Richards S."/>
            <person name="Worley K."/>
            <person name="Muzny D."/>
            <person name="Gibbs R."/>
        </authorList>
    </citation>
    <scope>NUCLEOTIDE SEQUENCE</scope>
    <source>
        <strain evidence="3">Sampled in the wild</strain>
    </source>
</reference>